<dbReference type="NCBIfam" id="TIGR02868">
    <property type="entry name" value="CydC"/>
    <property type="match status" value="1"/>
</dbReference>
<dbReference type="PANTHER" id="PTHR24221:SF653">
    <property type="entry name" value="TRANSPORT ATP-BINDING PROTEIN CYDC"/>
    <property type="match status" value="1"/>
</dbReference>
<dbReference type="InterPro" id="IPR039421">
    <property type="entry name" value="Type_1_exporter"/>
</dbReference>
<proteinExistence type="predicted"/>
<keyword evidence="7 9" id="KW-1133">Transmembrane helix</keyword>
<dbReference type="GO" id="GO:0045454">
    <property type="term" value="P:cell redox homeostasis"/>
    <property type="evidence" value="ECO:0007669"/>
    <property type="project" value="InterPro"/>
</dbReference>
<evidence type="ECO:0000256" key="4">
    <source>
        <dbReference type="ARBA" id="ARBA00022692"/>
    </source>
</evidence>
<feature type="transmembrane region" description="Helical" evidence="9">
    <location>
        <begin position="158"/>
        <end position="180"/>
    </location>
</feature>
<dbReference type="InterPro" id="IPR014223">
    <property type="entry name" value="ABC_CydC/D"/>
</dbReference>
<reference evidence="12 13" key="1">
    <citation type="submission" date="2013-12" db="EMBL/GenBank/DDBJ databases">
        <authorList>
            <consortium name="DOE Joint Genome Institute"/>
            <person name="Smidt H."/>
            <person name="Huntemann M."/>
            <person name="Han J."/>
            <person name="Chen A."/>
            <person name="Kyrpides N."/>
            <person name="Mavromatis K."/>
            <person name="Markowitz V."/>
            <person name="Palaniappan K."/>
            <person name="Ivanova N."/>
            <person name="Schaumberg A."/>
            <person name="Pati A."/>
            <person name="Liolios K."/>
            <person name="Nordberg H.P."/>
            <person name="Cantor M.N."/>
            <person name="Hua S.X."/>
            <person name="Woyke T."/>
        </authorList>
    </citation>
    <scope>NUCLEOTIDE SEQUENCE [LARGE SCALE GENOMIC DNA]</scope>
    <source>
        <strain evidence="13">DSM 15288</strain>
    </source>
</reference>
<evidence type="ECO:0000313" key="13">
    <source>
        <dbReference type="Proteomes" id="UP000010847"/>
    </source>
</evidence>
<dbReference type="PANTHER" id="PTHR24221">
    <property type="entry name" value="ATP-BINDING CASSETTE SUB-FAMILY B"/>
    <property type="match status" value="1"/>
</dbReference>
<name>W0EB82_9FIRM</name>
<evidence type="ECO:0000256" key="2">
    <source>
        <dbReference type="ARBA" id="ARBA00022448"/>
    </source>
</evidence>
<dbReference type="CDD" id="cd18585">
    <property type="entry name" value="ABC_6TM_CydC"/>
    <property type="match status" value="1"/>
</dbReference>
<keyword evidence="3" id="KW-1003">Cell membrane</keyword>
<evidence type="ECO:0000256" key="8">
    <source>
        <dbReference type="ARBA" id="ARBA00023136"/>
    </source>
</evidence>
<protein>
    <submittedName>
        <fullName evidence="12">Cysteine ABC transporter permease</fullName>
    </submittedName>
</protein>
<evidence type="ECO:0000256" key="3">
    <source>
        <dbReference type="ARBA" id="ARBA00022475"/>
    </source>
</evidence>
<dbReference type="PROSITE" id="PS00211">
    <property type="entry name" value="ABC_TRANSPORTER_1"/>
    <property type="match status" value="1"/>
</dbReference>
<dbReference type="GO" id="GO:0005886">
    <property type="term" value="C:plasma membrane"/>
    <property type="evidence" value="ECO:0007669"/>
    <property type="project" value="UniProtKB-SubCell"/>
</dbReference>
<sequence>MKGLMYLIRQMVPYRGRILLALLLSALTISSHIGLMATAAYLLARAALHPPVMDLMVTIVGVRFFGISRAVLRYLERYVSHDVTFRILSRIRVSVYEAIEPLAPARLIYFKSGDLLSRIVSDVEIQKDLYLRVLAPPLVAVLVLLGFGLFLAPFDQRLPFILAAFFLLGGAGIPLGIKALGQSSGERKVKEKARLQVQALDLIIGMTELISFGQEEVYLEKIKTTQKGYSSAQRSYARLSGLSGATLGVVSNLGMWMVLVLGITLVGQGKLGGIYLGMLALGVLSSFESIEALPMSLQKLEENRAAADRLWELKESKPEVEETSKSSVASVRSEEIPFPLLASPALEISHLSFQYEQSETYGLKDISFEVPLRGKVGIVGPSGAGKSSLVHLFLRFWDYHEGSIKLGGKELHSLNSEEVRQFFGVVTQKTHLFNATVKENLLLAKPQSTDEELFEACRRAKIHDFILSLPQGYESQIGEEGLKLSGGQRQRLAIARVILKNAPILILDEATTGLDPVTERDVIQEIFDLMKDRTVLVISHHLPIMQNLDKVLVFNEGRILERGSHQELLSAGTLYTQLWERADIFRSFYGFRK</sequence>
<dbReference type="KEGG" id="dmt:DESME_03975"/>
<dbReference type="AlphaFoldDB" id="W0EB82"/>
<keyword evidence="13" id="KW-1185">Reference proteome</keyword>
<dbReference type="eggNOG" id="COG4987">
    <property type="taxonomic scope" value="Bacteria"/>
</dbReference>
<evidence type="ECO:0000256" key="6">
    <source>
        <dbReference type="ARBA" id="ARBA00022840"/>
    </source>
</evidence>
<dbReference type="OrthoDB" id="9771903at2"/>
<dbReference type="HOGENOM" id="CLU_000604_84_9_9"/>
<accession>W0EB82</accession>
<dbReference type="GO" id="GO:0005524">
    <property type="term" value="F:ATP binding"/>
    <property type="evidence" value="ECO:0007669"/>
    <property type="project" value="UniProtKB-KW"/>
</dbReference>
<keyword evidence="4 9" id="KW-0812">Transmembrane</keyword>
<evidence type="ECO:0000259" key="11">
    <source>
        <dbReference type="PROSITE" id="PS50929"/>
    </source>
</evidence>
<dbReference type="EMBL" id="CP007032">
    <property type="protein sequence ID" value="AHF06311.1"/>
    <property type="molecule type" value="Genomic_DNA"/>
</dbReference>
<dbReference type="GO" id="GO:0140359">
    <property type="term" value="F:ABC-type transporter activity"/>
    <property type="evidence" value="ECO:0007669"/>
    <property type="project" value="InterPro"/>
</dbReference>
<feature type="domain" description="ABC transmembrane type-1" evidence="11">
    <location>
        <begin position="19"/>
        <end position="302"/>
    </location>
</feature>
<evidence type="ECO:0000256" key="5">
    <source>
        <dbReference type="ARBA" id="ARBA00022741"/>
    </source>
</evidence>
<dbReference type="GO" id="GO:0016887">
    <property type="term" value="F:ATP hydrolysis activity"/>
    <property type="evidence" value="ECO:0007669"/>
    <property type="project" value="InterPro"/>
</dbReference>
<evidence type="ECO:0000313" key="12">
    <source>
        <dbReference type="EMBL" id="AHF06311.1"/>
    </source>
</evidence>
<evidence type="ECO:0000256" key="7">
    <source>
        <dbReference type="ARBA" id="ARBA00022989"/>
    </source>
</evidence>
<dbReference type="SUPFAM" id="SSF52540">
    <property type="entry name" value="P-loop containing nucleoside triphosphate hydrolases"/>
    <property type="match status" value="1"/>
</dbReference>
<dbReference type="Pfam" id="PF00664">
    <property type="entry name" value="ABC_membrane"/>
    <property type="match status" value="1"/>
</dbReference>
<dbReference type="PROSITE" id="PS50893">
    <property type="entry name" value="ABC_TRANSPORTER_2"/>
    <property type="match status" value="1"/>
</dbReference>
<evidence type="ECO:0000259" key="10">
    <source>
        <dbReference type="PROSITE" id="PS50893"/>
    </source>
</evidence>
<dbReference type="Gene3D" id="1.20.1560.10">
    <property type="entry name" value="ABC transporter type 1, transmembrane domain"/>
    <property type="match status" value="1"/>
</dbReference>
<dbReference type="Pfam" id="PF00005">
    <property type="entry name" value="ABC_tran"/>
    <property type="match status" value="1"/>
</dbReference>
<dbReference type="InterPro" id="IPR036640">
    <property type="entry name" value="ABC1_TM_sf"/>
</dbReference>
<feature type="domain" description="ABC transporter" evidence="10">
    <location>
        <begin position="346"/>
        <end position="581"/>
    </location>
</feature>
<dbReference type="InterPro" id="IPR003593">
    <property type="entry name" value="AAA+_ATPase"/>
</dbReference>
<dbReference type="GO" id="GO:0034775">
    <property type="term" value="P:glutathione transmembrane transport"/>
    <property type="evidence" value="ECO:0007669"/>
    <property type="project" value="InterPro"/>
</dbReference>
<feature type="transmembrane region" description="Helical" evidence="9">
    <location>
        <begin position="244"/>
        <end position="266"/>
    </location>
</feature>
<feature type="transmembrane region" description="Helical" evidence="9">
    <location>
        <begin position="129"/>
        <end position="152"/>
    </location>
</feature>
<dbReference type="SUPFAM" id="SSF90123">
    <property type="entry name" value="ABC transporter transmembrane region"/>
    <property type="match status" value="1"/>
</dbReference>
<keyword evidence="8 9" id="KW-0472">Membrane</keyword>
<dbReference type="InterPro" id="IPR003439">
    <property type="entry name" value="ABC_transporter-like_ATP-bd"/>
</dbReference>
<gene>
    <name evidence="12" type="ORF">DESME_03975</name>
</gene>
<dbReference type="Proteomes" id="UP000010847">
    <property type="component" value="Chromosome"/>
</dbReference>
<organism evidence="12 13">
    <name type="scientific">Desulfitobacterium metallireducens DSM 15288</name>
    <dbReference type="NCBI Taxonomy" id="871968"/>
    <lineage>
        <taxon>Bacteria</taxon>
        <taxon>Bacillati</taxon>
        <taxon>Bacillota</taxon>
        <taxon>Clostridia</taxon>
        <taxon>Eubacteriales</taxon>
        <taxon>Desulfitobacteriaceae</taxon>
        <taxon>Desulfitobacterium</taxon>
    </lineage>
</organism>
<dbReference type="InterPro" id="IPR017871">
    <property type="entry name" value="ABC_transporter-like_CS"/>
</dbReference>
<dbReference type="FunFam" id="3.40.50.300:FF:000221">
    <property type="entry name" value="Multidrug ABC transporter ATP-binding protein"/>
    <property type="match status" value="1"/>
</dbReference>
<keyword evidence="6" id="KW-0067">ATP-binding</keyword>
<keyword evidence="5" id="KW-0547">Nucleotide-binding</keyword>
<dbReference type="InterPro" id="IPR011527">
    <property type="entry name" value="ABC1_TM_dom"/>
</dbReference>
<dbReference type="GO" id="GO:0034040">
    <property type="term" value="F:ATPase-coupled lipid transmembrane transporter activity"/>
    <property type="evidence" value="ECO:0007669"/>
    <property type="project" value="TreeGrafter"/>
</dbReference>
<dbReference type="Gene3D" id="3.40.50.300">
    <property type="entry name" value="P-loop containing nucleotide triphosphate hydrolases"/>
    <property type="match status" value="1"/>
</dbReference>
<keyword evidence="2" id="KW-0813">Transport</keyword>
<dbReference type="PROSITE" id="PS50929">
    <property type="entry name" value="ABC_TM1F"/>
    <property type="match status" value="1"/>
</dbReference>
<comment type="subcellular location">
    <subcellularLocation>
        <location evidence="1">Cell membrane</location>
        <topology evidence="1">Multi-pass membrane protein</topology>
    </subcellularLocation>
</comment>
<dbReference type="RefSeq" id="WP_006715190.1">
    <property type="nucleotide sequence ID" value="NZ_CP007032.1"/>
</dbReference>
<dbReference type="STRING" id="871968.DESME_03975"/>
<dbReference type="SMART" id="SM00382">
    <property type="entry name" value="AAA"/>
    <property type="match status" value="1"/>
</dbReference>
<feature type="transmembrane region" description="Helical" evidence="9">
    <location>
        <begin position="52"/>
        <end position="72"/>
    </location>
</feature>
<evidence type="ECO:0000256" key="9">
    <source>
        <dbReference type="SAM" id="Phobius"/>
    </source>
</evidence>
<evidence type="ECO:0000256" key="1">
    <source>
        <dbReference type="ARBA" id="ARBA00004651"/>
    </source>
</evidence>
<dbReference type="InterPro" id="IPR027417">
    <property type="entry name" value="P-loop_NTPase"/>
</dbReference>